<organism evidence="1 2">
    <name type="scientific">Flavilitoribacter nigricans (strain ATCC 23147 / DSM 23189 / NBRC 102662 / NCIMB 1420 / SS-2)</name>
    <name type="common">Lewinella nigricans</name>
    <dbReference type="NCBI Taxonomy" id="1122177"/>
    <lineage>
        <taxon>Bacteria</taxon>
        <taxon>Pseudomonadati</taxon>
        <taxon>Bacteroidota</taxon>
        <taxon>Saprospiria</taxon>
        <taxon>Saprospirales</taxon>
        <taxon>Lewinellaceae</taxon>
        <taxon>Flavilitoribacter</taxon>
    </lineage>
</organism>
<gene>
    <name evidence="1" type="ORF">CRP01_20105</name>
</gene>
<keyword evidence="2" id="KW-1185">Reference proteome</keyword>
<proteinExistence type="predicted"/>
<dbReference type="Proteomes" id="UP000223913">
    <property type="component" value="Unassembled WGS sequence"/>
</dbReference>
<sequence>MQRAYANSIKAKAILLPLPKFDARPNFERAHRFFKFEEQGKHFRSRIERIQHLFDEHEEFGLGSTDQDEYIDYYIQLHFQLDKDRHEDTAEDAEINLDSLLALLQVRQWETGKAPRNSPVKLVAGTLVEIGIDYFNQVPGALNPKSSLGQVMQHFLSALDDIEIAESEDFGALSAQIVPQLFIATAESVQTLSKEISSDEKIQSFIAATSKQIADDLIRRARDHGPGESAEAVRWGQLVLRSMVKNAGHYVFNAPADFFRTNAGASGLIQATGTVLLDAILSDPDKLDLKNGFNSETLDRVVRSALHVVSEHPKMISGKDGIREVVVGVSAAMAEAGIKNRPDLLPELVRIILEHTAGNFHLIVRGGPGEPGKHLLVIAVQQLLLAVSRPVPEGNWKLRLPKGQLIGIAENILDEVVMNPDWVLATVADRTLLRETLDATFQALSGLPKDQRLNKEVLDLIIRINIRTVVTNQGVLDRVHWGSDEQEVIILQKGLDLVFHFVFVSGTVAPAERIHLLSELLRYISKVILTHHPDERGLLLIDMILFQDPNVDYSAGFNPKLADDLINAALTVMQTHPELVTGQVSLQNILSGVAGALHATSFKKAGILSELARLSLLYTAENIHLVILADEEEPKYLLVLALRQLLSTLTVREEAEHWQPRLTAAQLLTITENVFDQIVHYPQWLLPDDAGDTVFGAVLEATFSALRTLPKTERLQAKTLEHVVQLSLTTVVSHPQLLDKVSWGTEEEEAAILQHAMNLVVSFVFESSEAIGGDRLQLLVDLLHYILEVVMRQHPGKKGLLFIDLILFEDPDVDFRQGFRPELADQLFQATLKVLDYRPDLITNDQALQRIIEGCAGALKETDLRRKGLLLEVIRLVLESTADNLLLIIKTDSDEAEYLLVRALRELLFALTRDVEDGHWRPKLTVDEVLTIVEDLFDVLLDHPEWVTPDEGGTTLFGEVTRTCMDALKVLPKDQRLNAATLSDLLRLSLRTVAASPRLLQKIHWGTDAEEAVILDHALKLTVAFVFERSGTTGGQRLLLLTELLHYVLEMQMSRYPNQKGLLLLDLILFEDPGVDYSQGFQPELYERLIEAAIRVLDYRPDLVTDDRLFQHLIEAVMGTLKASGYQQPGLLMELVRLVLACTAENVQLIIRTEAGEVKYLLAIALESLLEELSAPPESSDQWHPQLNLAQLLSTVEDVLDYLVIHPDLLTDQLREGTIFAETLKALFRGLRQLPKSQRLNPDSLEWLLRTCLQAAAGSQEILQKIKWGPDEEEAVILEKALELVFAYVFPEEGPARAEALEDLLEYTLEFIIRHHQDKKALLLLYLILFEWPELGRRPLPPDQQVEALVEAGLQLLQARPELITNDAIWQKIIQDTAKALSDSKLDMPELLPEMLRLTLVHTAENIDLLTDVKPNSRQYVLTVAMEQCLRAIAQKPKRGKWKPQLSRPQILEILTLCLETMLQNPLWTKDKLLQLTLEAIFEGLQAVPEERKWAYASIRLLIEHGLTAVSFRKNLVIEVVHRQGRRQVIALTYALEGLLVTLYNEDDSAATASWTLTQTKVLDEILDSFLQGLVEGPITKEAINDALEPVREAMEDLAENAAFSLEELLGELEQ</sequence>
<protein>
    <submittedName>
        <fullName evidence="1">Uncharacterized protein</fullName>
    </submittedName>
</protein>
<evidence type="ECO:0000313" key="2">
    <source>
        <dbReference type="Proteomes" id="UP000223913"/>
    </source>
</evidence>
<reference evidence="1 2" key="1">
    <citation type="submission" date="2017-10" db="EMBL/GenBank/DDBJ databases">
        <title>The draft genome sequence of Lewinella nigricans NBRC 102662.</title>
        <authorList>
            <person name="Wang K."/>
        </authorList>
    </citation>
    <scope>NUCLEOTIDE SEQUENCE [LARGE SCALE GENOMIC DNA]</scope>
    <source>
        <strain evidence="1 2">NBRC 102662</strain>
    </source>
</reference>
<name>A0A2D0N8V0_FLAN2</name>
<comment type="caution">
    <text evidence="1">The sequence shown here is derived from an EMBL/GenBank/DDBJ whole genome shotgun (WGS) entry which is preliminary data.</text>
</comment>
<accession>A0A2D0N8V0</accession>
<evidence type="ECO:0000313" key="1">
    <source>
        <dbReference type="EMBL" id="PHN04816.1"/>
    </source>
</evidence>
<dbReference type="EMBL" id="PDUD01000024">
    <property type="protein sequence ID" value="PHN04816.1"/>
    <property type="molecule type" value="Genomic_DNA"/>
</dbReference>